<dbReference type="Gene3D" id="1.10.260.40">
    <property type="entry name" value="lambda repressor-like DNA-binding domains"/>
    <property type="match status" value="1"/>
</dbReference>
<dbReference type="RefSeq" id="WP_126410087.1">
    <property type="nucleotide sequence ID" value="NZ_RXNT01000016.1"/>
</dbReference>
<sequence length="109" mass="12623">MELEGILLNMFLPRTKGACIAHFRNMLCLTQSDISVEIGINRSSISKMENGDINVSENVWSHILRLVYDGFDLEKRVQFKQFRSTLEIFIDEENVTNGGVEEWKERKLS</sequence>
<keyword evidence="3" id="KW-1185">Reference proteome</keyword>
<dbReference type="InterPro" id="IPR010982">
    <property type="entry name" value="Lambda_DNA-bd_dom_sf"/>
</dbReference>
<dbReference type="AlphaFoldDB" id="A0A3S0INL8"/>
<evidence type="ECO:0000313" key="2">
    <source>
        <dbReference type="EMBL" id="RTR28083.1"/>
    </source>
</evidence>
<name>A0A3S0INL8_9BACI</name>
<evidence type="ECO:0000313" key="3">
    <source>
        <dbReference type="Proteomes" id="UP000271374"/>
    </source>
</evidence>
<dbReference type="PROSITE" id="PS50943">
    <property type="entry name" value="HTH_CROC1"/>
    <property type="match status" value="1"/>
</dbReference>
<dbReference type="Proteomes" id="UP000271374">
    <property type="component" value="Unassembled WGS sequence"/>
</dbReference>
<comment type="caution">
    <text evidence="2">The sequence shown here is derived from an EMBL/GenBank/DDBJ whole genome shotgun (WGS) entry which is preliminary data.</text>
</comment>
<dbReference type="OrthoDB" id="2894310at2"/>
<reference evidence="2 3" key="1">
    <citation type="submission" date="2018-12" db="EMBL/GenBank/DDBJ databases">
        <title>Bacillus yapensis draft genome sequence.</title>
        <authorList>
            <person name="Yu L."/>
            <person name="Xu X."/>
            <person name="Tang X."/>
        </authorList>
    </citation>
    <scope>NUCLEOTIDE SEQUENCE [LARGE SCALE GENOMIC DNA]</scope>
    <source>
        <strain evidence="2 3">XXST-01</strain>
    </source>
</reference>
<dbReference type="Pfam" id="PF01381">
    <property type="entry name" value="HTH_3"/>
    <property type="match status" value="1"/>
</dbReference>
<accession>A0A3S0INL8</accession>
<organism evidence="2 3">
    <name type="scientific">Bacillus yapensis</name>
    <dbReference type="NCBI Taxonomy" id="2492960"/>
    <lineage>
        <taxon>Bacteria</taxon>
        <taxon>Bacillati</taxon>
        <taxon>Bacillota</taxon>
        <taxon>Bacilli</taxon>
        <taxon>Bacillales</taxon>
        <taxon>Bacillaceae</taxon>
        <taxon>Bacillus</taxon>
    </lineage>
</organism>
<protein>
    <submittedName>
        <fullName evidence="2">XRE family transcriptional regulator</fullName>
    </submittedName>
</protein>
<dbReference type="GO" id="GO:0003677">
    <property type="term" value="F:DNA binding"/>
    <property type="evidence" value="ECO:0007669"/>
    <property type="project" value="InterPro"/>
</dbReference>
<proteinExistence type="predicted"/>
<feature type="domain" description="HTH cro/C1-type" evidence="1">
    <location>
        <begin position="20"/>
        <end position="56"/>
    </location>
</feature>
<dbReference type="EMBL" id="RXNT01000016">
    <property type="protein sequence ID" value="RTR28083.1"/>
    <property type="molecule type" value="Genomic_DNA"/>
</dbReference>
<gene>
    <name evidence="2" type="ORF">EKG37_17420</name>
</gene>
<dbReference type="SUPFAM" id="SSF47413">
    <property type="entry name" value="lambda repressor-like DNA-binding domains"/>
    <property type="match status" value="1"/>
</dbReference>
<evidence type="ECO:0000259" key="1">
    <source>
        <dbReference type="PROSITE" id="PS50943"/>
    </source>
</evidence>
<dbReference type="InterPro" id="IPR001387">
    <property type="entry name" value="Cro/C1-type_HTH"/>
</dbReference>
<dbReference type="CDD" id="cd00093">
    <property type="entry name" value="HTH_XRE"/>
    <property type="match status" value="1"/>
</dbReference>